<evidence type="ECO:0000256" key="1">
    <source>
        <dbReference type="ARBA" id="ARBA00022527"/>
    </source>
</evidence>
<name>A0A2T0MPR5_9ACTN</name>
<dbReference type="Proteomes" id="UP000238312">
    <property type="component" value="Unassembled WGS sequence"/>
</dbReference>
<reference evidence="4 5" key="1">
    <citation type="submission" date="2018-03" db="EMBL/GenBank/DDBJ databases">
        <title>Genomic Encyclopedia of Type Strains, Phase III (KMG-III): the genomes of soil and plant-associated and newly described type strains.</title>
        <authorList>
            <person name="Whitman W."/>
        </authorList>
    </citation>
    <scope>NUCLEOTIDE SEQUENCE [LARGE SCALE GENOMIC DNA]</scope>
    <source>
        <strain evidence="4 5">CGMCC 4.7104</strain>
    </source>
</reference>
<dbReference type="InterPro" id="IPR003594">
    <property type="entry name" value="HATPase_dom"/>
</dbReference>
<protein>
    <submittedName>
        <fullName evidence="4">Histidine kinase-like protein</fullName>
    </submittedName>
</protein>
<dbReference type="EMBL" id="PVNG01000018">
    <property type="protein sequence ID" value="PRX60044.1"/>
    <property type="molecule type" value="Genomic_DNA"/>
</dbReference>
<evidence type="ECO:0000259" key="3">
    <source>
        <dbReference type="Pfam" id="PF13581"/>
    </source>
</evidence>
<dbReference type="AlphaFoldDB" id="A0A2T0MPR5"/>
<accession>A0A2T0MPR5</accession>
<feature type="region of interest" description="Disordered" evidence="2">
    <location>
        <begin position="84"/>
        <end position="105"/>
    </location>
</feature>
<dbReference type="PANTHER" id="PTHR35526">
    <property type="entry name" value="ANTI-SIGMA-F FACTOR RSBW-RELATED"/>
    <property type="match status" value="1"/>
</dbReference>
<evidence type="ECO:0000313" key="4">
    <source>
        <dbReference type="EMBL" id="PRX60044.1"/>
    </source>
</evidence>
<dbReference type="PANTHER" id="PTHR35526:SF3">
    <property type="entry name" value="ANTI-SIGMA-F FACTOR RSBW"/>
    <property type="match status" value="1"/>
</dbReference>
<dbReference type="InterPro" id="IPR050267">
    <property type="entry name" value="Anti-sigma-factor_SerPK"/>
</dbReference>
<sequence length="138" mass="15287">MRITVSDPLHECVKVWATREVGPERVPSLARKELAKWLGAGHPALPDLQEIASELITNAILHADADWVRMSLSREPYSWQLTVTDPGAAGKAAPPSRQSRSSDERGRGLLIVDALTEGRWDTTVNAVGERVVWTQVRR</sequence>
<dbReference type="SUPFAM" id="SSF55874">
    <property type="entry name" value="ATPase domain of HSP90 chaperone/DNA topoisomerase II/histidine kinase"/>
    <property type="match status" value="1"/>
</dbReference>
<evidence type="ECO:0000313" key="5">
    <source>
        <dbReference type="Proteomes" id="UP000238312"/>
    </source>
</evidence>
<keyword evidence="1" id="KW-0723">Serine/threonine-protein kinase</keyword>
<comment type="caution">
    <text evidence="4">The sequence shown here is derived from an EMBL/GenBank/DDBJ whole genome shotgun (WGS) entry which is preliminary data.</text>
</comment>
<dbReference type="OrthoDB" id="3476350at2"/>
<keyword evidence="5" id="KW-1185">Reference proteome</keyword>
<proteinExistence type="predicted"/>
<gene>
    <name evidence="4" type="ORF">B0I32_118188</name>
</gene>
<dbReference type="GO" id="GO:0004674">
    <property type="term" value="F:protein serine/threonine kinase activity"/>
    <property type="evidence" value="ECO:0007669"/>
    <property type="project" value="UniProtKB-KW"/>
</dbReference>
<organism evidence="4 5">
    <name type="scientific">Nonomuraea fuscirosea</name>
    <dbReference type="NCBI Taxonomy" id="1291556"/>
    <lineage>
        <taxon>Bacteria</taxon>
        <taxon>Bacillati</taxon>
        <taxon>Actinomycetota</taxon>
        <taxon>Actinomycetes</taxon>
        <taxon>Streptosporangiales</taxon>
        <taxon>Streptosporangiaceae</taxon>
        <taxon>Nonomuraea</taxon>
    </lineage>
</organism>
<keyword evidence="4" id="KW-0418">Kinase</keyword>
<evidence type="ECO:0000256" key="2">
    <source>
        <dbReference type="SAM" id="MobiDB-lite"/>
    </source>
</evidence>
<dbReference type="Gene3D" id="3.30.565.10">
    <property type="entry name" value="Histidine kinase-like ATPase, C-terminal domain"/>
    <property type="match status" value="1"/>
</dbReference>
<dbReference type="CDD" id="cd16936">
    <property type="entry name" value="HATPase_RsbW-like"/>
    <property type="match status" value="1"/>
</dbReference>
<dbReference type="Pfam" id="PF13581">
    <property type="entry name" value="HATPase_c_2"/>
    <property type="match status" value="1"/>
</dbReference>
<keyword evidence="4" id="KW-0808">Transferase</keyword>
<dbReference type="InterPro" id="IPR036890">
    <property type="entry name" value="HATPase_C_sf"/>
</dbReference>
<feature type="domain" description="Histidine kinase/HSP90-like ATPase" evidence="3">
    <location>
        <begin position="23"/>
        <end position="117"/>
    </location>
</feature>